<evidence type="ECO:0000256" key="1">
    <source>
        <dbReference type="SAM" id="MobiDB-lite"/>
    </source>
</evidence>
<reference evidence="3" key="1">
    <citation type="journal article" date="2023" name="Mol. Phylogenet. Evol.">
        <title>Genome-scale phylogeny and comparative genomics of the fungal order Sordariales.</title>
        <authorList>
            <person name="Hensen N."/>
            <person name="Bonometti L."/>
            <person name="Westerberg I."/>
            <person name="Brannstrom I.O."/>
            <person name="Guillou S."/>
            <person name="Cros-Aarteil S."/>
            <person name="Calhoun S."/>
            <person name="Haridas S."/>
            <person name="Kuo A."/>
            <person name="Mondo S."/>
            <person name="Pangilinan J."/>
            <person name="Riley R."/>
            <person name="LaButti K."/>
            <person name="Andreopoulos B."/>
            <person name="Lipzen A."/>
            <person name="Chen C."/>
            <person name="Yan M."/>
            <person name="Daum C."/>
            <person name="Ng V."/>
            <person name="Clum A."/>
            <person name="Steindorff A."/>
            <person name="Ohm R.A."/>
            <person name="Martin F."/>
            <person name="Silar P."/>
            <person name="Natvig D.O."/>
            <person name="Lalanne C."/>
            <person name="Gautier V."/>
            <person name="Ament-Velasquez S.L."/>
            <person name="Kruys A."/>
            <person name="Hutchinson M.I."/>
            <person name="Powell A.J."/>
            <person name="Barry K."/>
            <person name="Miller A.N."/>
            <person name="Grigoriev I.V."/>
            <person name="Debuchy R."/>
            <person name="Gladieux P."/>
            <person name="Hiltunen Thoren M."/>
            <person name="Johannesson H."/>
        </authorList>
    </citation>
    <scope>NUCLEOTIDE SEQUENCE</scope>
    <source>
        <strain evidence="3">PSN293</strain>
    </source>
</reference>
<feature type="region of interest" description="Disordered" evidence="1">
    <location>
        <begin position="203"/>
        <end position="222"/>
    </location>
</feature>
<keyword evidence="4" id="KW-1185">Reference proteome</keyword>
<dbReference type="AlphaFoldDB" id="A0AAN6XT53"/>
<accession>A0AAN6XT53</accession>
<feature type="compositionally biased region" description="Polar residues" evidence="1">
    <location>
        <begin position="87"/>
        <end position="101"/>
    </location>
</feature>
<gene>
    <name evidence="3" type="ORF">QBC37DRAFT_435243</name>
</gene>
<protein>
    <submittedName>
        <fullName evidence="3">Uncharacterized protein</fullName>
    </submittedName>
</protein>
<evidence type="ECO:0000256" key="2">
    <source>
        <dbReference type="SAM" id="SignalP"/>
    </source>
</evidence>
<keyword evidence="2" id="KW-0732">Signal</keyword>
<reference evidence="3" key="2">
    <citation type="submission" date="2023-05" db="EMBL/GenBank/DDBJ databases">
        <authorList>
            <consortium name="Lawrence Berkeley National Laboratory"/>
            <person name="Steindorff A."/>
            <person name="Hensen N."/>
            <person name="Bonometti L."/>
            <person name="Westerberg I."/>
            <person name="Brannstrom I.O."/>
            <person name="Guillou S."/>
            <person name="Cros-Aarteil S."/>
            <person name="Calhoun S."/>
            <person name="Haridas S."/>
            <person name="Kuo A."/>
            <person name="Mondo S."/>
            <person name="Pangilinan J."/>
            <person name="Riley R."/>
            <person name="Labutti K."/>
            <person name="Andreopoulos B."/>
            <person name="Lipzen A."/>
            <person name="Chen C."/>
            <person name="Yanf M."/>
            <person name="Daum C."/>
            <person name="Ng V."/>
            <person name="Clum A."/>
            <person name="Ohm R."/>
            <person name="Martin F."/>
            <person name="Silar P."/>
            <person name="Natvig D."/>
            <person name="Lalanne C."/>
            <person name="Gautier V."/>
            <person name="Ament-Velasquez S.L."/>
            <person name="Kruys A."/>
            <person name="Hutchinson M.I."/>
            <person name="Powell A.J."/>
            <person name="Barry K."/>
            <person name="Miller A.N."/>
            <person name="Grigoriev I.V."/>
            <person name="Debuchy R."/>
            <person name="Gladieux P."/>
            <person name="Thoren M.H."/>
            <person name="Johannesson H."/>
        </authorList>
    </citation>
    <scope>NUCLEOTIDE SEQUENCE</scope>
    <source>
        <strain evidence="3">PSN293</strain>
    </source>
</reference>
<proteinExistence type="predicted"/>
<feature type="region of interest" description="Disordered" evidence="1">
    <location>
        <begin position="79"/>
        <end position="108"/>
    </location>
</feature>
<name>A0AAN6XT53_9PEZI</name>
<organism evidence="3 4">
    <name type="scientific">Rhypophila decipiens</name>
    <dbReference type="NCBI Taxonomy" id="261697"/>
    <lineage>
        <taxon>Eukaryota</taxon>
        <taxon>Fungi</taxon>
        <taxon>Dikarya</taxon>
        <taxon>Ascomycota</taxon>
        <taxon>Pezizomycotina</taxon>
        <taxon>Sordariomycetes</taxon>
        <taxon>Sordariomycetidae</taxon>
        <taxon>Sordariales</taxon>
        <taxon>Naviculisporaceae</taxon>
        <taxon>Rhypophila</taxon>
    </lineage>
</organism>
<dbReference type="Proteomes" id="UP001301769">
    <property type="component" value="Unassembled WGS sequence"/>
</dbReference>
<feature type="chain" id="PRO_5042905506" evidence="2">
    <location>
        <begin position="18"/>
        <end position="254"/>
    </location>
</feature>
<evidence type="ECO:0000313" key="3">
    <source>
        <dbReference type="EMBL" id="KAK4206234.1"/>
    </source>
</evidence>
<dbReference type="EMBL" id="MU858464">
    <property type="protein sequence ID" value="KAK4206234.1"/>
    <property type="molecule type" value="Genomic_DNA"/>
</dbReference>
<sequence>MQGRLILSLGLLGLVNAQQQQPAMALEDRDICLVSCGEGWCCVSGQKCIAGPLEGVDTPYGCEDEILGFHTTWGAYRGDGKEWPDRPSTTYTKPSESTNTLPAPVESRYTPTTHPVVIYTPPAPPPRPPAAHSSSTTSIITYPVHEPESYSTVTPSSTSTPPIYIETTYSESSSITTISSYSVSYSNSTASFQETKISDAANSAITTPPSSTPTNNSPQPATTTAVRAAAGQISVGNTVAAAGILASFMGFMML</sequence>
<comment type="caution">
    <text evidence="3">The sequence shown here is derived from an EMBL/GenBank/DDBJ whole genome shotgun (WGS) entry which is preliminary data.</text>
</comment>
<feature type="signal peptide" evidence="2">
    <location>
        <begin position="1"/>
        <end position="17"/>
    </location>
</feature>
<evidence type="ECO:0000313" key="4">
    <source>
        <dbReference type="Proteomes" id="UP001301769"/>
    </source>
</evidence>